<dbReference type="AlphaFoldDB" id="A0A2W4WZH3"/>
<sequence length="150" mass="15755">MPAVAQSSTRDSGLLALETHANLSTSEENIEENAVSLQINLLELSRFASQVNQIRSKPLPEGALKQPTFSTKAEIGGVVNKVVTDQVTADESRGNEAGSEVAVNGAAVGEAAVADEVTVNKAVDSIIHEAAPDAVPLDDELGDLRVRQLR</sequence>
<protein>
    <submittedName>
        <fullName evidence="1">Uncharacterized protein</fullName>
    </submittedName>
</protein>
<dbReference type="EMBL" id="QBMP01000236">
    <property type="protein sequence ID" value="PZO48527.1"/>
    <property type="molecule type" value="Genomic_DNA"/>
</dbReference>
<comment type="caution">
    <text evidence="1">The sequence shown here is derived from an EMBL/GenBank/DDBJ whole genome shotgun (WGS) entry which is preliminary data.</text>
</comment>
<gene>
    <name evidence="1" type="ORF">DCF15_17810</name>
</gene>
<reference evidence="1 2" key="2">
    <citation type="submission" date="2018-06" db="EMBL/GenBank/DDBJ databases">
        <title>Metagenomic assembly of (sub)arctic Cyanobacteria and their associated microbiome from non-axenic cultures.</title>
        <authorList>
            <person name="Baurain D."/>
        </authorList>
    </citation>
    <scope>NUCLEOTIDE SEQUENCE [LARGE SCALE GENOMIC DNA]</scope>
    <source>
        <strain evidence="1">ULC027bin1</strain>
    </source>
</reference>
<evidence type="ECO:0000313" key="2">
    <source>
        <dbReference type="Proteomes" id="UP000249794"/>
    </source>
</evidence>
<feature type="non-terminal residue" evidence="1">
    <location>
        <position position="150"/>
    </location>
</feature>
<organism evidence="1 2">
    <name type="scientific">Phormidesmis priestleyi</name>
    <dbReference type="NCBI Taxonomy" id="268141"/>
    <lineage>
        <taxon>Bacteria</taxon>
        <taxon>Bacillati</taxon>
        <taxon>Cyanobacteriota</taxon>
        <taxon>Cyanophyceae</taxon>
        <taxon>Leptolyngbyales</taxon>
        <taxon>Leptolyngbyaceae</taxon>
        <taxon>Phormidesmis</taxon>
    </lineage>
</organism>
<reference evidence="2" key="1">
    <citation type="submission" date="2018-04" db="EMBL/GenBank/DDBJ databases">
        <authorList>
            <person name="Cornet L."/>
        </authorList>
    </citation>
    <scope>NUCLEOTIDE SEQUENCE [LARGE SCALE GENOMIC DNA]</scope>
</reference>
<proteinExistence type="predicted"/>
<evidence type="ECO:0000313" key="1">
    <source>
        <dbReference type="EMBL" id="PZO48527.1"/>
    </source>
</evidence>
<accession>A0A2W4WZH3</accession>
<name>A0A2W4WZH3_9CYAN</name>
<dbReference type="Proteomes" id="UP000249794">
    <property type="component" value="Unassembled WGS sequence"/>
</dbReference>